<dbReference type="RefSeq" id="WP_380617343.1">
    <property type="nucleotide sequence ID" value="NZ_JBHSDK010000001.1"/>
</dbReference>
<gene>
    <name evidence="1" type="ORF">ACFPET_00110</name>
</gene>
<evidence type="ECO:0000313" key="1">
    <source>
        <dbReference type="EMBL" id="MFC4333602.1"/>
    </source>
</evidence>
<proteinExistence type="predicted"/>
<reference evidence="2" key="1">
    <citation type="journal article" date="2019" name="Int. J. Syst. Evol. Microbiol.">
        <title>The Global Catalogue of Microorganisms (GCM) 10K type strain sequencing project: providing services to taxonomists for standard genome sequencing and annotation.</title>
        <authorList>
            <consortium name="The Broad Institute Genomics Platform"/>
            <consortium name="The Broad Institute Genome Sequencing Center for Infectious Disease"/>
            <person name="Wu L."/>
            <person name="Ma J."/>
        </authorList>
    </citation>
    <scope>NUCLEOTIDE SEQUENCE [LARGE SCALE GENOMIC DNA]</scope>
    <source>
        <strain evidence="2">IBRC-M 10908</strain>
    </source>
</reference>
<sequence>MEVFDIVRIDADYFDPVCAGREGIVLGYSQAGGRCFHVVSVGSEKVVVPSSSLTATGDRAEAEFDHSVLFVNDGCQRF</sequence>
<accession>A0ABV8TT27</accession>
<name>A0ABV8TT27_9ACTN</name>
<protein>
    <submittedName>
        <fullName evidence="1">Uncharacterized protein</fullName>
    </submittedName>
</protein>
<comment type="caution">
    <text evidence="1">The sequence shown here is derived from an EMBL/GenBank/DDBJ whole genome shotgun (WGS) entry which is preliminary data.</text>
</comment>
<organism evidence="1 2">
    <name type="scientific">Salininema proteolyticum</name>
    <dbReference type="NCBI Taxonomy" id="1607685"/>
    <lineage>
        <taxon>Bacteria</taxon>
        <taxon>Bacillati</taxon>
        <taxon>Actinomycetota</taxon>
        <taxon>Actinomycetes</taxon>
        <taxon>Glycomycetales</taxon>
        <taxon>Glycomycetaceae</taxon>
        <taxon>Salininema</taxon>
    </lineage>
</organism>
<evidence type="ECO:0000313" key="2">
    <source>
        <dbReference type="Proteomes" id="UP001595823"/>
    </source>
</evidence>
<dbReference type="Proteomes" id="UP001595823">
    <property type="component" value="Unassembled WGS sequence"/>
</dbReference>
<dbReference type="EMBL" id="JBHSDK010000001">
    <property type="protein sequence ID" value="MFC4333602.1"/>
    <property type="molecule type" value="Genomic_DNA"/>
</dbReference>
<keyword evidence="2" id="KW-1185">Reference proteome</keyword>